<dbReference type="Gene3D" id="3.30.9.10">
    <property type="entry name" value="D-Amino Acid Oxidase, subunit A, domain 2"/>
    <property type="match status" value="1"/>
</dbReference>
<evidence type="ECO:0000313" key="8">
    <source>
        <dbReference type="Proteomes" id="UP000267464"/>
    </source>
</evidence>
<protein>
    <submittedName>
        <fullName evidence="7">NAD(P)/FAD-dependent oxidoreductase</fullName>
    </submittedName>
</protein>
<dbReference type="AlphaFoldDB" id="A0A3N7HXN1"/>
<name>A0A3N7HXN1_9BURK</name>
<evidence type="ECO:0000256" key="1">
    <source>
        <dbReference type="ARBA" id="ARBA00001974"/>
    </source>
</evidence>
<accession>A0A3N7HXN1</accession>
<dbReference type="EMBL" id="QUSW01000001">
    <property type="protein sequence ID" value="RQP25821.1"/>
    <property type="molecule type" value="Genomic_DNA"/>
</dbReference>
<feature type="domain" description="FAD dependent oxidoreductase" evidence="6">
    <location>
        <begin position="5"/>
        <end position="364"/>
    </location>
</feature>
<sequence length="368" mass="38527">MDRVDALVIGAGVVGLATGRALAQRGLDTIVLEQADAIGTSTSSRNSEVIHAGIYYPSGSLKARLCVNGRDQLYAFCESHGVAHRRCGKLIVASGEAQVGKLGEIERQAAANGVHDLQRLSGEEARAMEPVLSADAALLSPSTGIVDSHGLMLALQGDLEAAGGVLAVMSPVLGIDASGGELVVRVGGESPTELSARIVVNAAGLWAPSLAARTRGLDVRHVPTPRFAKGNYFSLSGRSPFSRLIYPMPEAGGLGVHLTLDLAGQARFGPDVQWLDIDRPEDIDYRVDATRGDAFYAAIRSYWPALPDGALQAAYSGVRPKLDGTTDFIIQGPRAHGVPGLVHLLGIESPGLTSCLAIADEVARTLEE</sequence>
<reference evidence="7 8" key="1">
    <citation type="submission" date="2018-08" db="EMBL/GenBank/DDBJ databases">
        <authorList>
            <person name="Khan S.A."/>
            <person name="Jeon C.O."/>
            <person name="Chun B.H."/>
            <person name="Jeong S.E."/>
        </authorList>
    </citation>
    <scope>NUCLEOTIDE SEQUENCE [LARGE SCALE GENOMIC DNA]</scope>
    <source>
        <strain evidence="7 8">S-16</strain>
    </source>
</reference>
<evidence type="ECO:0000256" key="2">
    <source>
        <dbReference type="ARBA" id="ARBA00022630"/>
    </source>
</evidence>
<dbReference type="InterPro" id="IPR036188">
    <property type="entry name" value="FAD/NAD-bd_sf"/>
</dbReference>
<dbReference type="Proteomes" id="UP000267464">
    <property type="component" value="Unassembled WGS sequence"/>
</dbReference>
<proteinExistence type="inferred from homology"/>
<keyword evidence="2" id="KW-0285">Flavoprotein</keyword>
<comment type="similarity">
    <text evidence="5">Belongs to the L2HGDH family.</text>
</comment>
<keyword evidence="3" id="KW-0274">FAD</keyword>
<dbReference type="PANTHER" id="PTHR43104">
    <property type="entry name" value="L-2-HYDROXYGLUTARATE DEHYDROGENASE, MITOCHONDRIAL"/>
    <property type="match status" value="1"/>
</dbReference>
<evidence type="ECO:0000256" key="5">
    <source>
        <dbReference type="ARBA" id="ARBA00037941"/>
    </source>
</evidence>
<dbReference type="OrthoDB" id="9801699at2"/>
<dbReference type="PANTHER" id="PTHR43104:SF4">
    <property type="entry name" value="L-2-HYDROXYGLUTARATE DEHYDROGENASE, MITOCHONDRIAL"/>
    <property type="match status" value="1"/>
</dbReference>
<gene>
    <name evidence="7" type="ORF">DZC73_01800</name>
</gene>
<evidence type="ECO:0000313" key="7">
    <source>
        <dbReference type="EMBL" id="RQP25821.1"/>
    </source>
</evidence>
<reference evidence="7 8" key="2">
    <citation type="submission" date="2018-12" db="EMBL/GenBank/DDBJ databases">
        <title>Rhizobacter gummiphilus sp. nov., a rubber-degrading bacterium isolated from the soil of a botanical garden in Japan.</title>
        <authorList>
            <person name="Shunsuke S.S."/>
        </authorList>
    </citation>
    <scope>NUCLEOTIDE SEQUENCE [LARGE SCALE GENOMIC DNA]</scope>
    <source>
        <strain evidence="7 8">S-16</strain>
    </source>
</reference>
<keyword evidence="8" id="KW-1185">Reference proteome</keyword>
<dbReference type="Gene3D" id="3.50.50.60">
    <property type="entry name" value="FAD/NAD(P)-binding domain"/>
    <property type="match status" value="1"/>
</dbReference>
<evidence type="ECO:0000256" key="3">
    <source>
        <dbReference type="ARBA" id="ARBA00022827"/>
    </source>
</evidence>
<dbReference type="InterPro" id="IPR006076">
    <property type="entry name" value="FAD-dep_OxRdtase"/>
</dbReference>
<dbReference type="SUPFAM" id="SSF51905">
    <property type="entry name" value="FAD/NAD(P)-binding domain"/>
    <property type="match status" value="1"/>
</dbReference>
<dbReference type="GO" id="GO:0047545">
    <property type="term" value="F:(S)-2-hydroxyglutarate dehydrogenase activity"/>
    <property type="evidence" value="ECO:0007669"/>
    <property type="project" value="TreeGrafter"/>
</dbReference>
<dbReference type="RefSeq" id="WP_124538484.1">
    <property type="nucleotide sequence ID" value="NZ_QUSW01000001.1"/>
</dbReference>
<keyword evidence="4" id="KW-0560">Oxidoreductase</keyword>
<dbReference type="Pfam" id="PF01266">
    <property type="entry name" value="DAO"/>
    <property type="match status" value="1"/>
</dbReference>
<comment type="cofactor">
    <cofactor evidence="1">
        <name>FAD</name>
        <dbReference type="ChEBI" id="CHEBI:57692"/>
    </cofactor>
</comment>
<evidence type="ECO:0000259" key="6">
    <source>
        <dbReference type="Pfam" id="PF01266"/>
    </source>
</evidence>
<evidence type="ECO:0000256" key="4">
    <source>
        <dbReference type="ARBA" id="ARBA00023002"/>
    </source>
</evidence>
<comment type="caution">
    <text evidence="7">The sequence shown here is derived from an EMBL/GenBank/DDBJ whole genome shotgun (WGS) entry which is preliminary data.</text>
</comment>
<organism evidence="7 8">
    <name type="scientific">Piscinibacter terrae</name>
    <dbReference type="NCBI Taxonomy" id="2496871"/>
    <lineage>
        <taxon>Bacteria</taxon>
        <taxon>Pseudomonadati</taxon>
        <taxon>Pseudomonadota</taxon>
        <taxon>Betaproteobacteria</taxon>
        <taxon>Burkholderiales</taxon>
        <taxon>Sphaerotilaceae</taxon>
        <taxon>Piscinibacter</taxon>
    </lineage>
</organism>